<gene>
    <name evidence="4" type="ORF">DM02DRAFT_544909</name>
</gene>
<dbReference type="STRING" id="97972.A0A2V1D1K6"/>
<sequence length="71" mass="7990">AVKSYIATVRALLATNAVDVNAISVSKRTPLFWPAAYSYIEVVKLLLNYSAKQNYKDKNGRSPLTIVRVYR</sequence>
<evidence type="ECO:0000256" key="1">
    <source>
        <dbReference type="ARBA" id="ARBA00022737"/>
    </source>
</evidence>
<dbReference type="PANTHER" id="PTHR24124">
    <property type="entry name" value="ANKYRIN REPEAT FAMILY A"/>
    <property type="match status" value="1"/>
</dbReference>
<dbReference type="PROSITE" id="PS50088">
    <property type="entry name" value="ANK_REPEAT"/>
    <property type="match status" value="1"/>
</dbReference>
<evidence type="ECO:0000313" key="4">
    <source>
        <dbReference type="EMBL" id="PVH91881.1"/>
    </source>
</evidence>
<protein>
    <submittedName>
        <fullName evidence="4">Uncharacterized protein</fullName>
    </submittedName>
</protein>
<evidence type="ECO:0000256" key="3">
    <source>
        <dbReference type="PROSITE-ProRule" id="PRU00023"/>
    </source>
</evidence>
<dbReference type="GO" id="GO:0010468">
    <property type="term" value="P:regulation of gene expression"/>
    <property type="evidence" value="ECO:0007669"/>
    <property type="project" value="TreeGrafter"/>
</dbReference>
<keyword evidence="1" id="KW-0677">Repeat</keyword>
<feature type="repeat" description="ANK" evidence="3">
    <location>
        <begin position="26"/>
        <end position="58"/>
    </location>
</feature>
<dbReference type="InterPro" id="IPR036770">
    <property type="entry name" value="Ankyrin_rpt-contain_sf"/>
</dbReference>
<dbReference type="Pfam" id="PF12796">
    <property type="entry name" value="Ank_2"/>
    <property type="match status" value="1"/>
</dbReference>
<evidence type="ECO:0000256" key="2">
    <source>
        <dbReference type="ARBA" id="ARBA00023043"/>
    </source>
</evidence>
<dbReference type="AlphaFoldDB" id="A0A2V1D1K6"/>
<keyword evidence="5" id="KW-1185">Reference proteome</keyword>
<feature type="non-terminal residue" evidence="4">
    <location>
        <position position="1"/>
    </location>
</feature>
<dbReference type="PANTHER" id="PTHR24124:SF14">
    <property type="entry name" value="CHROMOSOME UNDETERMINED SCAFFOLD_25, WHOLE GENOME SHOTGUN SEQUENCE"/>
    <property type="match status" value="1"/>
</dbReference>
<reference evidence="4 5" key="1">
    <citation type="journal article" date="2018" name="Sci. Rep.">
        <title>Comparative genomics provides insights into the lifestyle and reveals functional heterogeneity of dark septate endophytic fungi.</title>
        <authorList>
            <person name="Knapp D.G."/>
            <person name="Nemeth J.B."/>
            <person name="Barry K."/>
            <person name="Hainaut M."/>
            <person name="Henrissat B."/>
            <person name="Johnson J."/>
            <person name="Kuo A."/>
            <person name="Lim J.H.P."/>
            <person name="Lipzen A."/>
            <person name="Nolan M."/>
            <person name="Ohm R.A."/>
            <person name="Tamas L."/>
            <person name="Grigoriev I.V."/>
            <person name="Spatafora J.W."/>
            <person name="Nagy L.G."/>
            <person name="Kovacs G.M."/>
        </authorList>
    </citation>
    <scope>NUCLEOTIDE SEQUENCE [LARGE SCALE GENOMIC DNA]</scope>
    <source>
        <strain evidence="4 5">DSE2036</strain>
    </source>
</reference>
<dbReference type="GO" id="GO:0005634">
    <property type="term" value="C:nucleus"/>
    <property type="evidence" value="ECO:0007669"/>
    <property type="project" value="TreeGrafter"/>
</dbReference>
<dbReference type="Gene3D" id="1.25.40.20">
    <property type="entry name" value="Ankyrin repeat-containing domain"/>
    <property type="match status" value="1"/>
</dbReference>
<dbReference type="OrthoDB" id="3792737at2759"/>
<dbReference type="SUPFAM" id="SSF48403">
    <property type="entry name" value="Ankyrin repeat"/>
    <property type="match status" value="1"/>
</dbReference>
<proteinExistence type="predicted"/>
<dbReference type="Proteomes" id="UP000244855">
    <property type="component" value="Unassembled WGS sequence"/>
</dbReference>
<dbReference type="EMBL" id="KZ805761">
    <property type="protein sequence ID" value="PVH91881.1"/>
    <property type="molecule type" value="Genomic_DNA"/>
</dbReference>
<evidence type="ECO:0000313" key="5">
    <source>
        <dbReference type="Proteomes" id="UP000244855"/>
    </source>
</evidence>
<accession>A0A2V1D1K6</accession>
<dbReference type="InterPro" id="IPR002110">
    <property type="entry name" value="Ankyrin_rpt"/>
</dbReference>
<organism evidence="4 5">
    <name type="scientific">Periconia macrospinosa</name>
    <dbReference type="NCBI Taxonomy" id="97972"/>
    <lineage>
        <taxon>Eukaryota</taxon>
        <taxon>Fungi</taxon>
        <taxon>Dikarya</taxon>
        <taxon>Ascomycota</taxon>
        <taxon>Pezizomycotina</taxon>
        <taxon>Dothideomycetes</taxon>
        <taxon>Pleosporomycetidae</taxon>
        <taxon>Pleosporales</taxon>
        <taxon>Massarineae</taxon>
        <taxon>Periconiaceae</taxon>
        <taxon>Periconia</taxon>
    </lineage>
</organism>
<name>A0A2V1D1K6_9PLEO</name>
<keyword evidence="2 3" id="KW-0040">ANK repeat</keyword>